<dbReference type="FunFam" id="3.40.630.10:FF:000084">
    <property type="entry name" value="Carboxypeptidase B2"/>
    <property type="match status" value="1"/>
</dbReference>
<feature type="region of interest" description="Disordered" evidence="17">
    <location>
        <begin position="169"/>
        <end position="194"/>
    </location>
</feature>
<feature type="compositionally biased region" description="Low complexity" evidence="17">
    <location>
        <begin position="650"/>
        <end position="662"/>
    </location>
</feature>
<evidence type="ECO:0000256" key="16">
    <source>
        <dbReference type="PROSITE-ProRule" id="PRU01379"/>
    </source>
</evidence>
<comment type="caution">
    <text evidence="16">Lacks conserved residue(s) required for the propagation of feature annotation.</text>
</comment>
<evidence type="ECO:0000256" key="9">
    <source>
        <dbReference type="ARBA" id="ARBA00022801"/>
    </source>
</evidence>
<keyword evidence="7" id="KW-0479">Metal-binding</keyword>
<keyword evidence="11" id="KW-0482">Metalloprotease</keyword>
<evidence type="ECO:0000259" key="19">
    <source>
        <dbReference type="PROSITE" id="PS52035"/>
    </source>
</evidence>
<dbReference type="PANTHER" id="PTHR11705:SF147">
    <property type="entry name" value="INACTIVE METALLOCARBOXYPEPTIDASE ECM14"/>
    <property type="match status" value="1"/>
</dbReference>
<feature type="domain" description="Peptidase M14" evidence="19">
    <location>
        <begin position="126"/>
        <end position="435"/>
    </location>
</feature>
<dbReference type="GO" id="GO:0006508">
    <property type="term" value="P:proteolysis"/>
    <property type="evidence" value="ECO:0007669"/>
    <property type="project" value="UniProtKB-KW"/>
</dbReference>
<dbReference type="FunCoup" id="A0A067PEH3">
    <property type="interactions" value="5"/>
</dbReference>
<evidence type="ECO:0000256" key="13">
    <source>
        <dbReference type="ARBA" id="ARBA00025210"/>
    </source>
</evidence>
<dbReference type="Proteomes" id="UP000027265">
    <property type="component" value="Unassembled WGS sequence"/>
</dbReference>
<comment type="similarity">
    <text evidence="3 16">Belongs to the peptidase M14 family.</text>
</comment>
<dbReference type="InterPro" id="IPR000834">
    <property type="entry name" value="Peptidase_M14"/>
</dbReference>
<keyword evidence="6" id="KW-0645">Protease</keyword>
<feature type="signal peptide" evidence="18">
    <location>
        <begin position="1"/>
        <end position="19"/>
    </location>
</feature>
<evidence type="ECO:0000256" key="6">
    <source>
        <dbReference type="ARBA" id="ARBA00022670"/>
    </source>
</evidence>
<evidence type="ECO:0000256" key="8">
    <source>
        <dbReference type="ARBA" id="ARBA00022729"/>
    </source>
</evidence>
<dbReference type="OrthoDB" id="3626597at2759"/>
<evidence type="ECO:0000256" key="11">
    <source>
        <dbReference type="ARBA" id="ARBA00023049"/>
    </source>
</evidence>
<keyword evidence="4" id="KW-0964">Secreted</keyword>
<dbReference type="CDD" id="cd03860">
    <property type="entry name" value="M14_CP_A-B_like"/>
    <property type="match status" value="1"/>
</dbReference>
<evidence type="ECO:0000256" key="2">
    <source>
        <dbReference type="ARBA" id="ARBA00004613"/>
    </source>
</evidence>
<evidence type="ECO:0000256" key="14">
    <source>
        <dbReference type="ARBA" id="ARBA00026187"/>
    </source>
</evidence>
<comment type="subcellular location">
    <subcellularLocation>
        <location evidence="2">Secreted</location>
    </subcellularLocation>
</comment>
<protein>
    <recommendedName>
        <fullName evidence="14">Inactive metallocarboxypeptidase ECM14</fullName>
    </recommendedName>
    <alternativeName>
        <fullName evidence="15">Inactive metallocarboxypeptidase ecm14</fullName>
    </alternativeName>
</protein>
<evidence type="ECO:0000256" key="1">
    <source>
        <dbReference type="ARBA" id="ARBA00001947"/>
    </source>
</evidence>
<feature type="chain" id="PRO_5001643087" description="Inactive metallocarboxypeptidase ECM14" evidence="18">
    <location>
        <begin position="20"/>
        <end position="770"/>
    </location>
</feature>
<evidence type="ECO:0000256" key="5">
    <source>
        <dbReference type="ARBA" id="ARBA00022645"/>
    </source>
</evidence>
<evidence type="ECO:0000256" key="10">
    <source>
        <dbReference type="ARBA" id="ARBA00022833"/>
    </source>
</evidence>
<feature type="compositionally biased region" description="Basic and acidic residues" evidence="17">
    <location>
        <begin position="607"/>
        <end position="641"/>
    </location>
</feature>
<dbReference type="PROSITE" id="PS52035">
    <property type="entry name" value="PEPTIDASE_M14"/>
    <property type="match status" value="1"/>
</dbReference>
<comment type="function">
    <text evidence="13">Inactive carboxypeptidase that may play a role in cell wall organization and biogenesis.</text>
</comment>
<accession>A0A067PEH3</accession>
<dbReference type="Pfam" id="PF00246">
    <property type="entry name" value="Peptidase_M14"/>
    <property type="match status" value="1"/>
</dbReference>
<keyword evidence="5" id="KW-0121">Carboxypeptidase</keyword>
<evidence type="ECO:0000256" key="4">
    <source>
        <dbReference type="ARBA" id="ARBA00022525"/>
    </source>
</evidence>
<keyword evidence="10" id="KW-0862">Zinc</keyword>
<keyword evidence="21" id="KW-1185">Reference proteome</keyword>
<keyword evidence="9" id="KW-0378">Hydrolase</keyword>
<proteinExistence type="inferred from homology"/>
<dbReference type="AlphaFoldDB" id="A0A067PEH3"/>
<evidence type="ECO:0000256" key="15">
    <source>
        <dbReference type="ARBA" id="ARBA00026213"/>
    </source>
</evidence>
<evidence type="ECO:0000256" key="12">
    <source>
        <dbReference type="ARBA" id="ARBA00023157"/>
    </source>
</evidence>
<keyword evidence="12" id="KW-1015">Disulfide bond</keyword>
<organism evidence="20 21">
    <name type="scientific">Jaapia argillacea MUCL 33604</name>
    <dbReference type="NCBI Taxonomy" id="933084"/>
    <lineage>
        <taxon>Eukaryota</taxon>
        <taxon>Fungi</taxon>
        <taxon>Dikarya</taxon>
        <taxon>Basidiomycota</taxon>
        <taxon>Agaricomycotina</taxon>
        <taxon>Agaricomycetes</taxon>
        <taxon>Agaricomycetidae</taxon>
        <taxon>Jaapiales</taxon>
        <taxon>Jaapiaceae</taxon>
        <taxon>Jaapia</taxon>
    </lineage>
</organism>
<dbReference type="STRING" id="933084.A0A067PEH3"/>
<name>A0A067PEH3_9AGAM</name>
<keyword evidence="8 18" id="KW-0732">Signal</keyword>
<feature type="compositionally biased region" description="Basic and acidic residues" evidence="17">
    <location>
        <begin position="756"/>
        <end position="770"/>
    </location>
</feature>
<evidence type="ECO:0000313" key="21">
    <source>
        <dbReference type="Proteomes" id="UP000027265"/>
    </source>
</evidence>
<feature type="region of interest" description="Disordered" evidence="17">
    <location>
        <begin position="599"/>
        <end position="770"/>
    </location>
</feature>
<reference evidence="21" key="1">
    <citation type="journal article" date="2014" name="Proc. Natl. Acad. Sci. U.S.A.">
        <title>Extensive sampling of basidiomycete genomes demonstrates inadequacy of the white-rot/brown-rot paradigm for wood decay fungi.</title>
        <authorList>
            <person name="Riley R."/>
            <person name="Salamov A.A."/>
            <person name="Brown D.W."/>
            <person name="Nagy L.G."/>
            <person name="Floudas D."/>
            <person name="Held B.W."/>
            <person name="Levasseur A."/>
            <person name="Lombard V."/>
            <person name="Morin E."/>
            <person name="Otillar R."/>
            <person name="Lindquist E.A."/>
            <person name="Sun H."/>
            <person name="LaButti K.M."/>
            <person name="Schmutz J."/>
            <person name="Jabbour D."/>
            <person name="Luo H."/>
            <person name="Baker S.E."/>
            <person name="Pisabarro A.G."/>
            <person name="Walton J.D."/>
            <person name="Blanchette R.A."/>
            <person name="Henrissat B."/>
            <person name="Martin F."/>
            <person name="Cullen D."/>
            <person name="Hibbett D.S."/>
            <person name="Grigoriev I.V."/>
        </authorList>
    </citation>
    <scope>NUCLEOTIDE SEQUENCE [LARGE SCALE GENOMIC DNA]</scope>
    <source>
        <strain evidence="21">MUCL 33604</strain>
    </source>
</reference>
<dbReference type="Gene3D" id="3.40.630.10">
    <property type="entry name" value="Zn peptidases"/>
    <property type="match status" value="1"/>
</dbReference>
<comment type="cofactor">
    <cofactor evidence="1">
        <name>Zn(2+)</name>
        <dbReference type="ChEBI" id="CHEBI:29105"/>
    </cofactor>
</comment>
<evidence type="ECO:0000313" key="20">
    <source>
        <dbReference type="EMBL" id="KDQ52245.1"/>
    </source>
</evidence>
<dbReference type="PANTHER" id="PTHR11705">
    <property type="entry name" value="PROTEASE FAMILY M14 CARBOXYPEPTIDASE A,B"/>
    <property type="match status" value="1"/>
</dbReference>
<sequence length="770" mass="87071">MFSLLPLVVLLSFTTFSHCLGIPQQGVFDLEDDLAQGEVLRRFAVEREHDLERLLGIAKSYNLDVWHVTPEYVDIYFSSSPLPQALVHHRHTSHPLPTYSRLPSSSTAEKSSWNLTQLEGNVYHSDYHPLYEIDGFMHEIAALYPDLVTLVRLGHSGEGREMFGVKISTTGTGHIGERGDTNGRHKKGKGIHETAPNTKMGFVVTGAQHAREWVATAASVYLTHALVANSSEPHSMAHLLDEWDFYVIPVPNPDGYEYTWETDRFWYKNRMQLAPADGYKWKKPHPDQPCHHLYPGHRPFEAPEVNNIANYIITLPNLKAFVDFRSYGQMLSTPYSYSCKKTPVDAEDQIEAALGAASAMKKSHGTVFTTGQLCSTLYRAPGNIVDWMYHRKGVKYSYAAHLRDTGTYGFALPAEWIRPVGEETANMIAYLAKFITKSVRWSSRPPIGIRLAEVPQTAQAAATVLSTPSLAMGKLNIAHHKSYHPYRRDNIERVRRDEEEARQKEASEDGRMRLADSEARIDLLRLKAGLDRKGKGKKREEDDMTAIENRVQDVEVSLETTSIVTAKGHINLFEDIEQQTMSQALKLVKKSTTLEAEKGVPLAPSAKDLKPWYSERDKEPGKGLSEDRRKRDLARQSKDDPLTFINTQLSHSSSSNPTSSTSRQAHFHRRHSHPAPLPPPSSYSDSEQDTSHLTSRLTRESSERARALELIRRKKREMEGSETPSTVHGGYGDVYNRVEVEEAHRGWGKGGSWGRGQDRERKGDFRDRRW</sequence>
<dbReference type="SUPFAM" id="SSF53187">
    <property type="entry name" value="Zn-dependent exopeptidases"/>
    <property type="match status" value="1"/>
</dbReference>
<evidence type="ECO:0000256" key="7">
    <source>
        <dbReference type="ARBA" id="ARBA00022723"/>
    </source>
</evidence>
<evidence type="ECO:0000256" key="17">
    <source>
        <dbReference type="SAM" id="MobiDB-lite"/>
    </source>
</evidence>
<dbReference type="SMART" id="SM01083">
    <property type="entry name" value="Cir_N"/>
    <property type="match status" value="1"/>
</dbReference>
<evidence type="ECO:0000256" key="3">
    <source>
        <dbReference type="ARBA" id="ARBA00005988"/>
    </source>
</evidence>
<dbReference type="HOGENOM" id="CLU_362922_0_0_1"/>
<feature type="compositionally biased region" description="Basic and acidic residues" evidence="17">
    <location>
        <begin position="697"/>
        <end position="719"/>
    </location>
</feature>
<dbReference type="GO" id="GO:0005615">
    <property type="term" value="C:extracellular space"/>
    <property type="evidence" value="ECO:0007669"/>
    <property type="project" value="TreeGrafter"/>
</dbReference>
<dbReference type="InterPro" id="IPR019339">
    <property type="entry name" value="CIR_N_dom"/>
</dbReference>
<feature type="compositionally biased region" description="Basic and acidic residues" evidence="17">
    <location>
        <begin position="736"/>
        <end position="745"/>
    </location>
</feature>
<dbReference type="SMART" id="SM00631">
    <property type="entry name" value="Zn_pept"/>
    <property type="match status" value="1"/>
</dbReference>
<dbReference type="GO" id="GO:0008270">
    <property type="term" value="F:zinc ion binding"/>
    <property type="evidence" value="ECO:0007669"/>
    <property type="project" value="InterPro"/>
</dbReference>
<dbReference type="GO" id="GO:0004181">
    <property type="term" value="F:metallocarboxypeptidase activity"/>
    <property type="evidence" value="ECO:0007669"/>
    <property type="project" value="InterPro"/>
</dbReference>
<dbReference type="EMBL" id="KL197741">
    <property type="protein sequence ID" value="KDQ52245.1"/>
    <property type="molecule type" value="Genomic_DNA"/>
</dbReference>
<dbReference type="InParanoid" id="A0A067PEH3"/>
<evidence type="ECO:0000256" key="18">
    <source>
        <dbReference type="SAM" id="SignalP"/>
    </source>
</evidence>
<gene>
    <name evidence="20" type="ORF">JAAARDRAFT_50362</name>
</gene>